<feature type="non-terminal residue" evidence="1">
    <location>
        <position position="1"/>
    </location>
</feature>
<protein>
    <submittedName>
        <fullName evidence="1">13947_t:CDS:1</fullName>
    </submittedName>
</protein>
<reference evidence="1" key="1">
    <citation type="submission" date="2021-06" db="EMBL/GenBank/DDBJ databases">
        <authorList>
            <person name="Kallberg Y."/>
            <person name="Tangrot J."/>
            <person name="Rosling A."/>
        </authorList>
    </citation>
    <scope>NUCLEOTIDE SEQUENCE</scope>
    <source>
        <strain evidence="1">CL356</strain>
    </source>
</reference>
<keyword evidence="2" id="KW-1185">Reference proteome</keyword>
<proteinExistence type="predicted"/>
<comment type="caution">
    <text evidence="1">The sequence shown here is derived from an EMBL/GenBank/DDBJ whole genome shotgun (WGS) entry which is preliminary data.</text>
</comment>
<gene>
    <name evidence="1" type="ORF">ACOLOM_LOCUS5639</name>
</gene>
<organism evidence="1 2">
    <name type="scientific">Acaulospora colombiana</name>
    <dbReference type="NCBI Taxonomy" id="27376"/>
    <lineage>
        <taxon>Eukaryota</taxon>
        <taxon>Fungi</taxon>
        <taxon>Fungi incertae sedis</taxon>
        <taxon>Mucoromycota</taxon>
        <taxon>Glomeromycotina</taxon>
        <taxon>Glomeromycetes</taxon>
        <taxon>Diversisporales</taxon>
        <taxon>Acaulosporaceae</taxon>
        <taxon>Acaulospora</taxon>
    </lineage>
</organism>
<evidence type="ECO:0000313" key="2">
    <source>
        <dbReference type="Proteomes" id="UP000789525"/>
    </source>
</evidence>
<dbReference type="Proteomes" id="UP000789525">
    <property type="component" value="Unassembled WGS sequence"/>
</dbReference>
<evidence type="ECO:0000313" key="1">
    <source>
        <dbReference type="EMBL" id="CAG8572114.1"/>
    </source>
</evidence>
<sequence>ESYLQIEKIILAAYRTGAHAIHPGYGFLSENAEFARQVAEAGKRYSTYDLIFIVIPGYNGDDQSLEVIVQEAKKIGFPILLKASAGGGGKGMRVVYEESKLLEEIELAKSESLRSFGSDRLLIEKYFDSIRHVEVQILGDQYGNVYHCFERDCSVQRRYQKVIEETPSPFLEQDLRDRMFEVAVQIGKFLKYSGAGTVEFIVMGNRGSSSLQMDPGTLGSEKFLFMNTEVPNNTSSPEGIS</sequence>
<name>A0ACA9MB86_9GLOM</name>
<accession>A0ACA9MB86</accession>
<dbReference type="EMBL" id="CAJVPT010010630">
    <property type="protein sequence ID" value="CAG8572114.1"/>
    <property type="molecule type" value="Genomic_DNA"/>
</dbReference>